<gene>
    <name evidence="2" type="ORF">SDC9_98846</name>
</gene>
<protein>
    <submittedName>
        <fullName evidence="2">Uncharacterized protein</fullName>
    </submittedName>
</protein>
<reference evidence="2" key="1">
    <citation type="submission" date="2019-08" db="EMBL/GenBank/DDBJ databases">
        <authorList>
            <person name="Kucharzyk K."/>
            <person name="Murdoch R.W."/>
            <person name="Higgins S."/>
            <person name="Loffler F."/>
        </authorList>
    </citation>
    <scope>NUCLEOTIDE SEQUENCE</scope>
</reference>
<sequence length="58" mass="6640">MLIFRAAVMFLVVAAAVCFGFYAATGQPRYKRYAFVIIKWTLIAALMFFAVLFLERIV</sequence>
<comment type="caution">
    <text evidence="2">The sequence shown here is derived from an EMBL/GenBank/DDBJ whole genome shotgun (WGS) entry which is preliminary data.</text>
</comment>
<feature type="transmembrane region" description="Helical" evidence="1">
    <location>
        <begin position="33"/>
        <end position="54"/>
    </location>
</feature>
<dbReference type="AlphaFoldDB" id="A0A645AMM8"/>
<evidence type="ECO:0000256" key="1">
    <source>
        <dbReference type="SAM" id="Phobius"/>
    </source>
</evidence>
<organism evidence="2">
    <name type="scientific">bioreactor metagenome</name>
    <dbReference type="NCBI Taxonomy" id="1076179"/>
    <lineage>
        <taxon>unclassified sequences</taxon>
        <taxon>metagenomes</taxon>
        <taxon>ecological metagenomes</taxon>
    </lineage>
</organism>
<keyword evidence="1" id="KW-0472">Membrane</keyword>
<name>A0A645AMM8_9ZZZZ</name>
<evidence type="ECO:0000313" key="2">
    <source>
        <dbReference type="EMBL" id="MPM52093.1"/>
    </source>
</evidence>
<accession>A0A645AMM8</accession>
<proteinExistence type="predicted"/>
<keyword evidence="1" id="KW-0812">Transmembrane</keyword>
<keyword evidence="1" id="KW-1133">Transmembrane helix</keyword>
<dbReference type="EMBL" id="VSSQ01013708">
    <property type="protein sequence ID" value="MPM52093.1"/>
    <property type="molecule type" value="Genomic_DNA"/>
</dbReference>